<name>A0A835ZFY4_9STRA</name>
<proteinExistence type="predicted"/>
<accession>A0A835ZFY4</accession>
<keyword evidence="3" id="KW-0732">Signal</keyword>
<protein>
    <submittedName>
        <fullName evidence="4">Uncharacterized protein</fullName>
    </submittedName>
</protein>
<dbReference type="Proteomes" id="UP000664859">
    <property type="component" value="Unassembled WGS sequence"/>
</dbReference>
<reference evidence="4" key="1">
    <citation type="submission" date="2021-02" db="EMBL/GenBank/DDBJ databases">
        <title>First Annotated Genome of the Yellow-green Alga Tribonema minus.</title>
        <authorList>
            <person name="Mahan K.M."/>
        </authorList>
    </citation>
    <scope>NUCLEOTIDE SEQUENCE</scope>
    <source>
        <strain evidence="4">UTEX B ZZ1240</strain>
    </source>
</reference>
<feature type="compositionally biased region" description="Low complexity" evidence="1">
    <location>
        <begin position="1106"/>
        <end position="1121"/>
    </location>
</feature>
<feature type="compositionally biased region" description="Low complexity" evidence="1">
    <location>
        <begin position="1076"/>
        <end position="1085"/>
    </location>
</feature>
<organism evidence="4 5">
    <name type="scientific">Tribonema minus</name>
    <dbReference type="NCBI Taxonomy" id="303371"/>
    <lineage>
        <taxon>Eukaryota</taxon>
        <taxon>Sar</taxon>
        <taxon>Stramenopiles</taxon>
        <taxon>Ochrophyta</taxon>
        <taxon>PX clade</taxon>
        <taxon>Xanthophyceae</taxon>
        <taxon>Tribonematales</taxon>
        <taxon>Tribonemataceae</taxon>
        <taxon>Tribonema</taxon>
    </lineage>
</organism>
<dbReference type="EMBL" id="JAFCMP010000001">
    <property type="protein sequence ID" value="KAG5192975.1"/>
    <property type="molecule type" value="Genomic_DNA"/>
</dbReference>
<feature type="signal peptide" evidence="3">
    <location>
        <begin position="1"/>
        <end position="19"/>
    </location>
</feature>
<evidence type="ECO:0000256" key="1">
    <source>
        <dbReference type="SAM" id="MobiDB-lite"/>
    </source>
</evidence>
<feature type="chain" id="PRO_5032691065" evidence="3">
    <location>
        <begin position="20"/>
        <end position="1121"/>
    </location>
</feature>
<evidence type="ECO:0000313" key="4">
    <source>
        <dbReference type="EMBL" id="KAG5192975.1"/>
    </source>
</evidence>
<keyword evidence="5" id="KW-1185">Reference proteome</keyword>
<evidence type="ECO:0000256" key="3">
    <source>
        <dbReference type="SAM" id="SignalP"/>
    </source>
</evidence>
<feature type="compositionally biased region" description="Gly residues" evidence="1">
    <location>
        <begin position="1086"/>
        <end position="1105"/>
    </location>
</feature>
<keyword evidence="2" id="KW-0472">Membrane</keyword>
<dbReference type="Gene3D" id="2.60.120.200">
    <property type="match status" value="1"/>
</dbReference>
<comment type="caution">
    <text evidence="4">The sequence shown here is derived from an EMBL/GenBank/DDBJ whole genome shotgun (WGS) entry which is preliminary data.</text>
</comment>
<sequence>MRVHVRALLLIAAGRGAAARSATATRVANPLFYYEFTDAACATKAVRDTSGNSSPTFGSLSLVGNLNCTDAVGITGTDTNRTDVRMTSQYISTGFMNQMTGKAGFTLEMWLSHPSTFRAPGFQNTLLSIGTATSPFVSAYSEWNLACEYCSNLDLAYSSKYMRYMLYFRRHETLIGTGTCAFNYSASHQYNAGPGVPQHVVVTVDLSAVQPETGNDTTIPLSWYLNGGDLNAANNGSTYNQSSYYATFNGFNSVWATSYKLQLFSDYRTAADQKHVGANGEDEWYAPWPGTIFSTALYPRVLNAKEIKANYDAYIPNVPPVPKAFNVTVLEDGMTAARYDTPAYYRADVPALDLATIAFPAPYDYESDAAANALSYSAANPAPTLWLASLPSRGTLYTLAGAAVTSAATQIANATLRYRPARDQFSAGGAAYATFRYVAADGVTGARSAEATVTIFVTAQDDPPVVVARAVTVAAAVATKICGNGTDVDAGDSVRNYYISTAPSSGKLYYVVDGAVTMTEASAASSAAAWFGAAQACIGYRYTGAARPDAATGLIGFDGFTYAGADNATRASVPAAVNITLVSPLHSGDGTANKTWTVPEDAESSLRLYGTDTSDAPRALAFHITAVPAVGDLLDAATDRKLRAGDKLTALLSAPYGAGVEVKYRPPADFFTTPTVNASGAELAGTGAMNFSYYVALAGDALYRAPEAAAVLSVVNVNDATALACPDAEFSVAAAGKYAYDTDFETPVADRAFLRGFALGDADAGVDLIRVTVAATKGVVSLQPDQLGNLDFTSTALCFGERDWRCAGNGINDATVTFVAPPAAAAAALDGLRYQSDAAGVTDAVTVTVYDGSGGALGADCIADAHFTSNSTRDGCLRSTCAVTVTVAKEPGGGGGGLGGIASANGGVFSAMPLQAWIGIAAGAVLVIGVGAKLLFFSKAAASGSANSADGFAAMMQQPGAPDGGYGGGAPPDPFSPVHAHKPWIDMAQVGFYGNTSAPHPFHTPQPSSPSLTPAQWGQLQQAQAGGMSSLAFLPQSSMHARMLPGGGGGSGSPHSLALSLSTLQLGMPHMSPGFHSGALSPSHHAGGGGSGGGFMAGGMGGGFSPSGHGSVPPGGQFWRS</sequence>
<evidence type="ECO:0000256" key="2">
    <source>
        <dbReference type="SAM" id="Phobius"/>
    </source>
</evidence>
<dbReference type="AlphaFoldDB" id="A0A835ZFY4"/>
<gene>
    <name evidence="4" type="ORF">JKP88DRAFT_291525</name>
</gene>
<feature type="transmembrane region" description="Helical" evidence="2">
    <location>
        <begin position="916"/>
        <end position="936"/>
    </location>
</feature>
<feature type="region of interest" description="Disordered" evidence="1">
    <location>
        <begin position="1073"/>
        <end position="1121"/>
    </location>
</feature>
<keyword evidence="2" id="KW-1133">Transmembrane helix</keyword>
<dbReference type="OrthoDB" id="194956at2759"/>
<keyword evidence="2" id="KW-0812">Transmembrane</keyword>
<evidence type="ECO:0000313" key="5">
    <source>
        <dbReference type="Proteomes" id="UP000664859"/>
    </source>
</evidence>